<evidence type="ECO:0000256" key="5">
    <source>
        <dbReference type="ARBA" id="ARBA00023239"/>
    </source>
</evidence>
<dbReference type="PANTHER" id="PTHR42738">
    <property type="entry name" value="HYDROXYMETHYLGLUTARYL-COA LYASE"/>
    <property type="match status" value="1"/>
</dbReference>
<feature type="domain" description="Pyruvate carboxyltransferase" evidence="7">
    <location>
        <begin position="80"/>
        <end position="357"/>
    </location>
</feature>
<keyword evidence="5" id="KW-0456">Lyase</keyword>
<organism evidence="8 9">
    <name type="scientific">Orbilia ellipsospora</name>
    <dbReference type="NCBI Taxonomy" id="2528407"/>
    <lineage>
        <taxon>Eukaryota</taxon>
        <taxon>Fungi</taxon>
        <taxon>Dikarya</taxon>
        <taxon>Ascomycota</taxon>
        <taxon>Pezizomycotina</taxon>
        <taxon>Orbiliomycetes</taxon>
        <taxon>Orbiliales</taxon>
        <taxon>Orbiliaceae</taxon>
        <taxon>Orbilia</taxon>
    </lineage>
</organism>
<evidence type="ECO:0000313" key="9">
    <source>
        <dbReference type="Proteomes" id="UP001365542"/>
    </source>
</evidence>
<dbReference type="InterPro" id="IPR043594">
    <property type="entry name" value="HMGL"/>
</dbReference>
<dbReference type="GO" id="GO:0046872">
    <property type="term" value="F:metal ion binding"/>
    <property type="evidence" value="ECO:0007669"/>
    <property type="project" value="UniProtKB-KW"/>
</dbReference>
<dbReference type="Proteomes" id="UP001365542">
    <property type="component" value="Unassembled WGS sequence"/>
</dbReference>
<comment type="similarity">
    <text evidence="2">Belongs to the HMG-CoA lyase family.</text>
</comment>
<dbReference type="InterPro" id="IPR000891">
    <property type="entry name" value="PYR_CT"/>
</dbReference>
<dbReference type="InterPro" id="IPR013785">
    <property type="entry name" value="Aldolase_TIM"/>
</dbReference>
<keyword evidence="4" id="KW-0479">Metal-binding</keyword>
<evidence type="ECO:0000256" key="6">
    <source>
        <dbReference type="ARBA" id="ARBA00049877"/>
    </source>
</evidence>
<dbReference type="SUPFAM" id="SSF51569">
    <property type="entry name" value="Aldolase"/>
    <property type="match status" value="1"/>
</dbReference>
<dbReference type="PROSITE" id="PS50991">
    <property type="entry name" value="PYR_CT"/>
    <property type="match status" value="1"/>
</dbReference>
<evidence type="ECO:0000256" key="1">
    <source>
        <dbReference type="ARBA" id="ARBA00005143"/>
    </source>
</evidence>
<evidence type="ECO:0000259" key="7">
    <source>
        <dbReference type="PROSITE" id="PS50991"/>
    </source>
</evidence>
<evidence type="ECO:0000256" key="3">
    <source>
        <dbReference type="ARBA" id="ARBA00012910"/>
    </source>
</evidence>
<dbReference type="GO" id="GO:0006552">
    <property type="term" value="P:L-leucine catabolic process"/>
    <property type="evidence" value="ECO:0007669"/>
    <property type="project" value="TreeGrafter"/>
</dbReference>
<evidence type="ECO:0000256" key="2">
    <source>
        <dbReference type="ARBA" id="ARBA00009405"/>
    </source>
</evidence>
<comment type="catalytic activity">
    <reaction evidence="6">
        <text>(3S)-3-hydroxy-3-methylglutaryl-CoA = acetoacetate + acetyl-CoA</text>
        <dbReference type="Rhea" id="RHEA:24404"/>
        <dbReference type="ChEBI" id="CHEBI:13705"/>
        <dbReference type="ChEBI" id="CHEBI:43074"/>
        <dbReference type="ChEBI" id="CHEBI:57288"/>
        <dbReference type="EC" id="4.1.3.4"/>
    </reaction>
</comment>
<dbReference type="GO" id="GO:0004419">
    <property type="term" value="F:hydroxymethylglutaryl-CoA lyase activity"/>
    <property type="evidence" value="ECO:0007669"/>
    <property type="project" value="UniProtKB-EC"/>
</dbReference>
<dbReference type="InterPro" id="IPR000138">
    <property type="entry name" value="HMG_CoA_lyase_AS"/>
</dbReference>
<dbReference type="EMBL" id="JAVHJO010000010">
    <property type="protein sequence ID" value="KAK6535346.1"/>
    <property type="molecule type" value="Genomic_DNA"/>
</dbReference>
<dbReference type="GO" id="GO:0046951">
    <property type="term" value="P:ketone body biosynthetic process"/>
    <property type="evidence" value="ECO:0007669"/>
    <property type="project" value="TreeGrafter"/>
</dbReference>
<dbReference type="NCBIfam" id="NF004283">
    <property type="entry name" value="PRK05692.1"/>
    <property type="match status" value="1"/>
</dbReference>
<evidence type="ECO:0000313" key="8">
    <source>
        <dbReference type="EMBL" id="KAK6535346.1"/>
    </source>
</evidence>
<comment type="caution">
    <text evidence="8">The sequence shown here is derived from an EMBL/GenBank/DDBJ whole genome shotgun (WGS) entry which is preliminary data.</text>
</comment>
<protein>
    <recommendedName>
        <fullName evidence="3">hydroxymethylglutaryl-CoA lyase</fullName>
        <ecNumber evidence="3">4.1.3.4</ecNumber>
    </recommendedName>
</protein>
<evidence type="ECO:0000256" key="4">
    <source>
        <dbReference type="ARBA" id="ARBA00022723"/>
    </source>
</evidence>
<accession>A0AAV9X4U5</accession>
<dbReference type="AlphaFoldDB" id="A0AAV9X4U5"/>
<dbReference type="EC" id="4.1.3.4" evidence="3"/>
<dbReference type="FunFam" id="3.20.20.70:FF:000071">
    <property type="entry name" value="Hydroxymethylglutaryl-CoA lyase"/>
    <property type="match status" value="1"/>
</dbReference>
<reference evidence="8 9" key="1">
    <citation type="submission" date="2019-10" db="EMBL/GenBank/DDBJ databases">
        <authorList>
            <person name="Palmer J.M."/>
        </authorList>
    </citation>
    <scope>NUCLEOTIDE SEQUENCE [LARGE SCALE GENOMIC DNA]</scope>
    <source>
        <strain evidence="8 9">TWF694</strain>
    </source>
</reference>
<dbReference type="Pfam" id="PF00682">
    <property type="entry name" value="HMGL-like"/>
    <property type="match status" value="1"/>
</dbReference>
<name>A0AAV9X4U5_9PEZI</name>
<comment type="pathway">
    <text evidence="1">Metabolic intermediate metabolism; (S)-3-hydroxy-3-methylglutaryl-CoA degradation; acetoacetate from (S)-3-hydroxy-3-methylglutaryl-CoA: step 1/1.</text>
</comment>
<dbReference type="CDD" id="cd07938">
    <property type="entry name" value="DRE_TIM_HMGL"/>
    <property type="match status" value="1"/>
</dbReference>
<keyword evidence="9" id="KW-1185">Reference proteome</keyword>
<proteinExistence type="inferred from homology"/>
<dbReference type="PROSITE" id="PS01062">
    <property type="entry name" value="HMG_COA_LYASE"/>
    <property type="match status" value="1"/>
</dbReference>
<sequence length="389" mass="41556">MFCASKHIFGRLTPLRAAATSPTSSAFPPLRPSFFTPRSLSTQSRLFASVKDLYYYNNNNTSNSSKSQTTTKPTNIKDFVKIVEVGPRDGLQNEKTIVPLETKISLIERLSTTGLRVIEAGSFVAPKWVPQMADSSSILSHLSKSPPPAPSNLKVTYPFLVPNLKGLESALTPSHPASEIAIFASASEGFSLKNLNCTIAESFTRFEPVVSRALAAGLKVRGYVSMVVSCPYSGDTPPEKVVEVTKRLLEMGCYEVSLGDTTGVGNPYTVDVLMKALVEAGVPVERLACHFHDTYGQAIVNCMVGLANGVRVFDSSVAGLGGCPYAKGATGNVATEDLVYFLHSVGMNTGVDLEKVSEVGAWISEAIGRKNNSKVGPALLAKRPEPSSS</sequence>
<gene>
    <name evidence="8" type="ORF">TWF694_001808</name>
</gene>
<dbReference type="Gene3D" id="3.20.20.70">
    <property type="entry name" value="Aldolase class I"/>
    <property type="match status" value="1"/>
</dbReference>
<dbReference type="PANTHER" id="PTHR42738:SF7">
    <property type="entry name" value="HYDROXYMETHYLGLUTARYL-COA LYASE"/>
    <property type="match status" value="1"/>
</dbReference>